<evidence type="ECO:0000256" key="2">
    <source>
        <dbReference type="ARBA" id="ARBA00004948"/>
    </source>
</evidence>
<dbReference type="Proteomes" id="UP001597083">
    <property type="component" value="Unassembled WGS sequence"/>
</dbReference>
<gene>
    <name evidence="13" type="ORF">ACFQ07_21170</name>
</gene>
<keyword evidence="6" id="KW-0479">Metal-binding</keyword>
<evidence type="ECO:0000256" key="10">
    <source>
        <dbReference type="ARBA" id="ARBA00033171"/>
    </source>
</evidence>
<evidence type="ECO:0000256" key="5">
    <source>
        <dbReference type="ARBA" id="ARBA00022679"/>
    </source>
</evidence>
<reference evidence="14" key="1">
    <citation type="journal article" date="2019" name="Int. J. Syst. Evol. Microbiol.">
        <title>The Global Catalogue of Microorganisms (GCM) 10K type strain sequencing project: providing services to taxonomists for standard genome sequencing and annotation.</title>
        <authorList>
            <consortium name="The Broad Institute Genomics Platform"/>
            <consortium name="The Broad Institute Genome Sequencing Center for Infectious Disease"/>
            <person name="Wu L."/>
            <person name="Ma J."/>
        </authorList>
    </citation>
    <scope>NUCLEOTIDE SEQUENCE [LARGE SCALE GENOMIC DNA]</scope>
    <source>
        <strain evidence="14">JCM 31696</strain>
    </source>
</reference>
<organism evidence="13 14">
    <name type="scientific">Actinomadura adrarensis</name>
    <dbReference type="NCBI Taxonomy" id="1819600"/>
    <lineage>
        <taxon>Bacteria</taxon>
        <taxon>Bacillati</taxon>
        <taxon>Actinomycetota</taxon>
        <taxon>Actinomycetes</taxon>
        <taxon>Streptosporangiales</taxon>
        <taxon>Thermomonosporaceae</taxon>
        <taxon>Actinomadura</taxon>
    </lineage>
</organism>
<feature type="non-terminal residue" evidence="13">
    <location>
        <position position="1"/>
    </location>
</feature>
<evidence type="ECO:0000256" key="9">
    <source>
        <dbReference type="ARBA" id="ARBA00023004"/>
    </source>
</evidence>
<dbReference type="Gene3D" id="3.40.190.10">
    <property type="entry name" value="Periplasmic binding protein-like II"/>
    <property type="match status" value="2"/>
</dbReference>
<evidence type="ECO:0000313" key="13">
    <source>
        <dbReference type="EMBL" id="MFD0854764.1"/>
    </source>
</evidence>
<comment type="catalytic activity">
    <reaction evidence="11">
        <text>N(6)-(pyridoxal phosphate)-L-lysyl-[4-amino-5-hydroxymethyl-2-methylpyrimidine phosphate synthase] + L-histidyl-[4-amino-5-hydroxymethyl-2-methylpyrimidine phosphate synthase] + 2 Fe(3+) + 4 H2O = L-lysyl-[4-amino-5-hydroxymethyl-2-methylpyrimidine phosphate synthase] + (2S)-2-amino-5-hydroxy-4-oxopentanoyl-[4-amino-5-hydroxymethyl-2-methylpyrimidine phosphate synthase] + 4-amino-2-methyl-5-(phosphooxymethyl)pyrimidine + 3-oxopropanoate + 2 Fe(2+) + 2 H(+)</text>
        <dbReference type="Rhea" id="RHEA:65756"/>
        <dbReference type="Rhea" id="RHEA-COMP:16892"/>
        <dbReference type="Rhea" id="RHEA-COMP:16893"/>
        <dbReference type="Rhea" id="RHEA-COMP:16894"/>
        <dbReference type="Rhea" id="RHEA-COMP:16895"/>
        <dbReference type="ChEBI" id="CHEBI:15377"/>
        <dbReference type="ChEBI" id="CHEBI:15378"/>
        <dbReference type="ChEBI" id="CHEBI:29033"/>
        <dbReference type="ChEBI" id="CHEBI:29034"/>
        <dbReference type="ChEBI" id="CHEBI:29969"/>
        <dbReference type="ChEBI" id="CHEBI:29979"/>
        <dbReference type="ChEBI" id="CHEBI:33190"/>
        <dbReference type="ChEBI" id="CHEBI:58354"/>
        <dbReference type="ChEBI" id="CHEBI:143915"/>
        <dbReference type="ChEBI" id="CHEBI:157692"/>
    </reaction>
    <physiologicalReaction direction="left-to-right" evidence="11">
        <dbReference type="Rhea" id="RHEA:65757"/>
    </physiologicalReaction>
</comment>
<dbReference type="InterPro" id="IPR027939">
    <property type="entry name" value="NMT1/THI5"/>
</dbReference>
<dbReference type="EMBL" id="JBHTIR010003159">
    <property type="protein sequence ID" value="MFD0854764.1"/>
    <property type="molecule type" value="Genomic_DNA"/>
</dbReference>
<evidence type="ECO:0000256" key="8">
    <source>
        <dbReference type="ARBA" id="ARBA00022977"/>
    </source>
</evidence>
<dbReference type="SUPFAM" id="SSF53850">
    <property type="entry name" value="Periplasmic binding protein-like II"/>
    <property type="match status" value="1"/>
</dbReference>
<keyword evidence="14" id="KW-1185">Reference proteome</keyword>
<keyword evidence="7" id="KW-0663">Pyridoxal phosphate</keyword>
<keyword evidence="8" id="KW-0784">Thiamine biosynthesis</keyword>
<comment type="pathway">
    <text evidence="2">Cofactor biosynthesis; thiamine diphosphate biosynthesis.</text>
</comment>
<feature type="domain" description="SsuA/THI5-like" evidence="12">
    <location>
        <begin position="5"/>
        <end position="210"/>
    </location>
</feature>
<dbReference type="PANTHER" id="PTHR31528:SF1">
    <property type="entry name" value="4-AMINO-5-HYDROXYMETHYL-2-METHYLPYRIMIDINE PHOSPHATE SYNTHASE THI11-RELATED"/>
    <property type="match status" value="1"/>
</dbReference>
<evidence type="ECO:0000256" key="7">
    <source>
        <dbReference type="ARBA" id="ARBA00022898"/>
    </source>
</evidence>
<evidence type="ECO:0000256" key="6">
    <source>
        <dbReference type="ARBA" id="ARBA00022723"/>
    </source>
</evidence>
<comment type="caution">
    <text evidence="13">The sequence shown here is derived from an EMBL/GenBank/DDBJ whole genome shotgun (WGS) entry which is preliminary data.</text>
</comment>
<comment type="similarity">
    <text evidence="3">Belongs to the NMT1/THI5 family.</text>
</comment>
<evidence type="ECO:0000256" key="4">
    <source>
        <dbReference type="ARBA" id="ARBA00011738"/>
    </source>
</evidence>
<accession>A0ABW3CME5</accession>
<dbReference type="PANTHER" id="PTHR31528">
    <property type="entry name" value="4-AMINO-5-HYDROXYMETHYL-2-METHYLPYRIMIDINE PHOSPHATE SYNTHASE THI11-RELATED"/>
    <property type="match status" value="1"/>
</dbReference>
<evidence type="ECO:0000313" key="14">
    <source>
        <dbReference type="Proteomes" id="UP001597083"/>
    </source>
</evidence>
<evidence type="ECO:0000256" key="3">
    <source>
        <dbReference type="ARBA" id="ARBA00009406"/>
    </source>
</evidence>
<keyword evidence="9" id="KW-0408">Iron</keyword>
<proteinExistence type="inferred from homology"/>
<evidence type="ECO:0000259" key="12">
    <source>
        <dbReference type="Pfam" id="PF09084"/>
    </source>
</evidence>
<sequence>LPTAEFGGTWIALERGLFKQQGLDVKILNGGPNASPDTVVMSRKALVGMANADAVAQARKNEATLKVIGALFQKSSFCVVSRADNPIKSPQDMIGKKIGVAAQNQTAWNILLKVNNIDPGQINVVPVQFDPSPVANKEVDGQVVYYINEPTQLEIKGVKTATMLFDDFGYHILSDVYFATERSIKEDADTLVKFLTAQRQGWQQLFAEPDVGAELAVNKYGKDQGLDLGQQKLQSGKIKDLCITPDSPQPISLPAKAMQQTINTLKVAGIDTTVEELFDTSIISKVGSA</sequence>
<evidence type="ECO:0000256" key="1">
    <source>
        <dbReference type="ARBA" id="ARBA00003469"/>
    </source>
</evidence>
<comment type="function">
    <text evidence="1">Responsible for the formation of the pyrimidine heterocycle in the thiamine biosynthesis pathway. Catalyzes the formation of hydroxymethylpyrimidine phosphate (HMP-P) from histidine and pyridoxal phosphate (PLP). The protein uses PLP and the active site histidine to form HMP-P, generating an inactive enzyme. The enzyme can only undergo a single turnover, which suggests it is a suicide enzyme.</text>
</comment>
<protein>
    <recommendedName>
        <fullName evidence="10">Thiamine pyrimidine synthase</fullName>
    </recommendedName>
</protein>
<dbReference type="InterPro" id="IPR015168">
    <property type="entry name" value="SsuA/THI5"/>
</dbReference>
<evidence type="ECO:0000256" key="11">
    <source>
        <dbReference type="ARBA" id="ARBA00048179"/>
    </source>
</evidence>
<dbReference type="Pfam" id="PF09084">
    <property type="entry name" value="NMT1"/>
    <property type="match status" value="1"/>
</dbReference>
<keyword evidence="5" id="KW-0808">Transferase</keyword>
<name>A0ABW3CME5_9ACTN</name>
<comment type="subunit">
    <text evidence="4">Homodimer.</text>
</comment>